<dbReference type="SUPFAM" id="SSF56784">
    <property type="entry name" value="HAD-like"/>
    <property type="match status" value="1"/>
</dbReference>
<dbReference type="InterPro" id="IPR023198">
    <property type="entry name" value="PGP-like_dom2"/>
</dbReference>
<dbReference type="FunFam" id="1.10.150.240:FF:000001">
    <property type="entry name" value="Haloacid dehalogenase-like hydrolase domain"/>
    <property type="match status" value="1"/>
</dbReference>
<proteinExistence type="predicted"/>
<dbReference type="AlphaFoldDB" id="A0A067M300"/>
<dbReference type="Pfam" id="PF00702">
    <property type="entry name" value="Hydrolase"/>
    <property type="match status" value="1"/>
</dbReference>
<dbReference type="InterPro" id="IPR036412">
    <property type="entry name" value="HAD-like_sf"/>
</dbReference>
<feature type="non-terminal residue" evidence="1">
    <location>
        <position position="1"/>
    </location>
</feature>
<gene>
    <name evidence="1" type="ORF">BOTBODRAFT_121752</name>
</gene>
<accession>A0A067M300</accession>
<dbReference type="PANTHER" id="PTHR18901">
    <property type="entry name" value="2-DEOXYGLUCOSE-6-PHOSPHATE PHOSPHATASE 2"/>
    <property type="match status" value="1"/>
</dbReference>
<reference evidence="2" key="1">
    <citation type="journal article" date="2014" name="Proc. Natl. Acad. Sci. U.S.A.">
        <title>Extensive sampling of basidiomycete genomes demonstrates inadequacy of the white-rot/brown-rot paradigm for wood decay fungi.</title>
        <authorList>
            <person name="Riley R."/>
            <person name="Salamov A.A."/>
            <person name="Brown D.W."/>
            <person name="Nagy L.G."/>
            <person name="Floudas D."/>
            <person name="Held B.W."/>
            <person name="Levasseur A."/>
            <person name="Lombard V."/>
            <person name="Morin E."/>
            <person name="Otillar R."/>
            <person name="Lindquist E.A."/>
            <person name="Sun H."/>
            <person name="LaButti K.M."/>
            <person name="Schmutz J."/>
            <person name="Jabbour D."/>
            <person name="Luo H."/>
            <person name="Baker S.E."/>
            <person name="Pisabarro A.G."/>
            <person name="Walton J.D."/>
            <person name="Blanchette R.A."/>
            <person name="Henrissat B."/>
            <person name="Martin F."/>
            <person name="Cullen D."/>
            <person name="Hibbett D.S."/>
            <person name="Grigoriev I.V."/>
        </authorList>
    </citation>
    <scope>NUCLEOTIDE SEQUENCE [LARGE SCALE GENOMIC DNA]</scope>
    <source>
        <strain evidence="2">FD-172 SS1</strain>
    </source>
</reference>
<protein>
    <recommendedName>
        <fullName evidence="3">HAD-like protein</fullName>
    </recommendedName>
</protein>
<dbReference type="EMBL" id="KL198146">
    <property type="protein sequence ID" value="KDQ06242.1"/>
    <property type="molecule type" value="Genomic_DNA"/>
</dbReference>
<keyword evidence="2" id="KW-1185">Reference proteome</keyword>
<dbReference type="PANTHER" id="PTHR18901:SF38">
    <property type="entry name" value="PSEUDOURIDINE-5'-PHOSPHATASE"/>
    <property type="match status" value="1"/>
</dbReference>
<dbReference type="STRING" id="930990.A0A067M300"/>
<dbReference type="Gene3D" id="3.40.50.1000">
    <property type="entry name" value="HAD superfamily/HAD-like"/>
    <property type="match status" value="1"/>
</dbReference>
<dbReference type="Proteomes" id="UP000027195">
    <property type="component" value="Unassembled WGS sequence"/>
</dbReference>
<dbReference type="InterPro" id="IPR023214">
    <property type="entry name" value="HAD_sf"/>
</dbReference>
<sequence>TSVADTILGRYGKKLTWDIKARMMGKTERQASELLLSSFPNLDLTVDQFIKERRTLQDPLWPTTALLPGADKLVRHLHARGIPIAVATSCTRRNLNLKTSGLGSFFDLFGGNIVCVDDEEILSRRGKPYPDLALAAAKVLGRNVGEGAVDRAGAEEKTERSKGLVFEDAINGVIAGTRAGMKVVWVPDPELKALYPPSAKVTASAALNSLNDFIPEEWGLPPYPRFE</sequence>
<dbReference type="OrthoDB" id="40579at2759"/>
<evidence type="ECO:0008006" key="3">
    <source>
        <dbReference type="Google" id="ProtNLM"/>
    </source>
</evidence>
<dbReference type="HOGENOM" id="CLU_045011_13_0_1"/>
<dbReference type="Gene3D" id="1.10.150.240">
    <property type="entry name" value="Putative phosphatase, domain 2"/>
    <property type="match status" value="1"/>
</dbReference>
<organism evidence="1 2">
    <name type="scientific">Botryobasidium botryosum (strain FD-172 SS1)</name>
    <dbReference type="NCBI Taxonomy" id="930990"/>
    <lineage>
        <taxon>Eukaryota</taxon>
        <taxon>Fungi</taxon>
        <taxon>Dikarya</taxon>
        <taxon>Basidiomycota</taxon>
        <taxon>Agaricomycotina</taxon>
        <taxon>Agaricomycetes</taxon>
        <taxon>Cantharellales</taxon>
        <taxon>Botryobasidiaceae</taxon>
        <taxon>Botryobasidium</taxon>
    </lineage>
</organism>
<evidence type="ECO:0000313" key="2">
    <source>
        <dbReference type="Proteomes" id="UP000027195"/>
    </source>
</evidence>
<dbReference type="GO" id="GO:0016791">
    <property type="term" value="F:phosphatase activity"/>
    <property type="evidence" value="ECO:0007669"/>
    <property type="project" value="TreeGrafter"/>
</dbReference>
<dbReference type="FunCoup" id="A0A067M300">
    <property type="interactions" value="29"/>
</dbReference>
<name>A0A067M300_BOTB1</name>
<dbReference type="InParanoid" id="A0A067M300"/>
<evidence type="ECO:0000313" key="1">
    <source>
        <dbReference type="EMBL" id="KDQ06242.1"/>
    </source>
</evidence>